<protein>
    <submittedName>
        <fullName evidence="2">Uncharacterized protein</fullName>
    </submittedName>
</protein>
<evidence type="ECO:0000313" key="3">
    <source>
        <dbReference type="Proteomes" id="UP000005950"/>
    </source>
</evidence>
<dbReference type="AlphaFoldDB" id="B9YCT6"/>
<evidence type="ECO:0000256" key="1">
    <source>
        <dbReference type="SAM" id="MobiDB-lite"/>
    </source>
</evidence>
<gene>
    <name evidence="2" type="ORF">HOLDEFILI_03647</name>
</gene>
<accession>B9YCT6</accession>
<reference evidence="2 3" key="2">
    <citation type="submission" date="2009-02" db="EMBL/GenBank/DDBJ databases">
        <title>Draft genome sequence of Holdemania filiformis DSM 12042.</title>
        <authorList>
            <person name="Sudarsanam P."/>
            <person name="Ley R."/>
            <person name="Guruge J."/>
            <person name="Turnbaugh P.J."/>
            <person name="Mahowald M."/>
            <person name="Liep D."/>
            <person name="Gordon J."/>
        </authorList>
    </citation>
    <scope>NUCLEOTIDE SEQUENCE [LARGE SCALE GENOMIC DNA]</scope>
    <source>
        <strain evidence="2 3">DSM 12042</strain>
    </source>
</reference>
<dbReference type="Proteomes" id="UP000005950">
    <property type="component" value="Unassembled WGS sequence"/>
</dbReference>
<feature type="region of interest" description="Disordered" evidence="1">
    <location>
        <begin position="1"/>
        <end position="38"/>
    </location>
</feature>
<name>B9YCT6_9FIRM</name>
<comment type="caution">
    <text evidence="2">The sequence shown here is derived from an EMBL/GenBank/DDBJ whole genome shotgun (WGS) entry which is preliminary data.</text>
</comment>
<dbReference type="HOGENOM" id="CLU_2935247_0_0_9"/>
<reference evidence="2 3" key="1">
    <citation type="submission" date="2008-12" db="EMBL/GenBank/DDBJ databases">
        <authorList>
            <person name="Fulton L."/>
            <person name="Clifton S."/>
            <person name="Fulton B."/>
            <person name="Xu J."/>
            <person name="Minx P."/>
            <person name="Pepin K.H."/>
            <person name="Johnson M."/>
            <person name="Bhonagiri V."/>
            <person name="Nash W.E."/>
            <person name="Mardis E.R."/>
            <person name="Wilson R.K."/>
        </authorList>
    </citation>
    <scope>NUCLEOTIDE SEQUENCE [LARGE SCALE GENOMIC DNA]</scope>
    <source>
        <strain evidence="2 3">DSM 12042</strain>
    </source>
</reference>
<feature type="compositionally biased region" description="Basic and acidic residues" evidence="1">
    <location>
        <begin position="12"/>
        <end position="36"/>
    </location>
</feature>
<organism evidence="2 3">
    <name type="scientific">Holdemania filiformis DSM 12042</name>
    <dbReference type="NCBI Taxonomy" id="545696"/>
    <lineage>
        <taxon>Bacteria</taxon>
        <taxon>Bacillati</taxon>
        <taxon>Bacillota</taxon>
        <taxon>Erysipelotrichia</taxon>
        <taxon>Erysipelotrichales</taxon>
        <taxon>Erysipelotrichaceae</taxon>
        <taxon>Holdemania</taxon>
    </lineage>
</organism>
<evidence type="ECO:0000313" key="2">
    <source>
        <dbReference type="EMBL" id="EEF66180.1"/>
    </source>
</evidence>
<proteinExistence type="predicted"/>
<sequence>MPFSAQGLNHRPLAEKTKPELPDEKKKQNDKGKISEPDVSFFSWKTQIHSQAIDRKIEKL</sequence>
<dbReference type="EMBL" id="ACCF01000231">
    <property type="protein sequence ID" value="EEF66180.1"/>
    <property type="molecule type" value="Genomic_DNA"/>
</dbReference>